<dbReference type="InterPro" id="IPR013324">
    <property type="entry name" value="RNA_pol_sigma_r3/r4-like"/>
</dbReference>
<dbReference type="InterPro" id="IPR007627">
    <property type="entry name" value="RNA_pol_sigma70_r2"/>
</dbReference>
<comment type="caution">
    <text evidence="3">The sequence shown here is derived from an EMBL/GenBank/DDBJ whole genome shotgun (WGS) entry which is preliminary data.</text>
</comment>
<accession>A0ABX9QT36</accession>
<dbReference type="SUPFAM" id="SSF88659">
    <property type="entry name" value="Sigma3 and sigma4 domains of RNA polymerase sigma factors"/>
    <property type="match status" value="1"/>
</dbReference>
<evidence type="ECO:0000256" key="1">
    <source>
        <dbReference type="SAM" id="MobiDB-lite"/>
    </source>
</evidence>
<evidence type="ECO:0000259" key="2">
    <source>
        <dbReference type="Pfam" id="PF04542"/>
    </source>
</evidence>
<dbReference type="InterPro" id="IPR014284">
    <property type="entry name" value="RNA_pol_sigma-70_dom"/>
</dbReference>
<sequence>MGCGGFLETRKERGVMRRRAAKGEARVSRGGTARPSPDELVSEIHGRHAAGEASRARQLTDALLRLLEPQLRRQARTFEKLSGSLLEDDLVQVALIEALKAVGTYKPEKRGGQTFATWVEWRARRAIMDQIRMHSADVHPSDSAQRGRKGKAKTPRVPLLVSRDSPTELLPNSATQLHDAALALEVATVEELYAVQEECARLRREVLKLDPQLRELVSRVHGLGQKAHGVRQVAIEWNQPRSQLDVMLARAHEQLRERMEAKGR</sequence>
<dbReference type="SUPFAM" id="SSF88946">
    <property type="entry name" value="Sigma2 domain of RNA polymerase sigma factors"/>
    <property type="match status" value="1"/>
</dbReference>
<organism evidence="3 4">
    <name type="scientific">Corallococcus praedator</name>
    <dbReference type="NCBI Taxonomy" id="2316724"/>
    <lineage>
        <taxon>Bacteria</taxon>
        <taxon>Pseudomonadati</taxon>
        <taxon>Myxococcota</taxon>
        <taxon>Myxococcia</taxon>
        <taxon>Myxococcales</taxon>
        <taxon>Cystobacterineae</taxon>
        <taxon>Myxococcaceae</taxon>
        <taxon>Corallococcus</taxon>
    </lineage>
</organism>
<reference evidence="3 4" key="1">
    <citation type="submission" date="2018-09" db="EMBL/GenBank/DDBJ databases">
        <authorList>
            <person name="Livingstone P.G."/>
            <person name="Whitworth D.E."/>
        </authorList>
    </citation>
    <scope>NUCLEOTIDE SEQUENCE [LARGE SCALE GENOMIC DNA]</scope>
    <source>
        <strain evidence="3 4">CA031B</strain>
    </source>
</reference>
<evidence type="ECO:0000313" key="4">
    <source>
        <dbReference type="Proteomes" id="UP000278907"/>
    </source>
</evidence>
<feature type="region of interest" description="Disordered" evidence="1">
    <location>
        <begin position="135"/>
        <end position="157"/>
    </location>
</feature>
<dbReference type="InterPro" id="IPR013325">
    <property type="entry name" value="RNA_pol_sigma_r2"/>
</dbReference>
<proteinExistence type="predicted"/>
<protein>
    <submittedName>
        <fullName evidence="3">Sigma-70 family RNA polymerase sigma factor</fullName>
    </submittedName>
</protein>
<dbReference type="Gene3D" id="1.10.1740.10">
    <property type="match status" value="1"/>
</dbReference>
<feature type="compositionally biased region" description="Basic and acidic residues" evidence="1">
    <location>
        <begin position="14"/>
        <end position="27"/>
    </location>
</feature>
<dbReference type="EMBL" id="RAWI01000005">
    <property type="protein sequence ID" value="RKI17134.1"/>
    <property type="molecule type" value="Genomic_DNA"/>
</dbReference>
<dbReference type="Proteomes" id="UP000278907">
    <property type="component" value="Unassembled WGS sequence"/>
</dbReference>
<gene>
    <name evidence="3" type="ORF">D7Y13_01510</name>
</gene>
<feature type="domain" description="RNA polymerase sigma-70 region 2" evidence="2">
    <location>
        <begin position="65"/>
        <end position="134"/>
    </location>
</feature>
<dbReference type="Pfam" id="PF04542">
    <property type="entry name" value="Sigma70_r2"/>
    <property type="match status" value="1"/>
</dbReference>
<evidence type="ECO:0000313" key="3">
    <source>
        <dbReference type="EMBL" id="RKI17134.1"/>
    </source>
</evidence>
<feature type="region of interest" description="Disordered" evidence="1">
    <location>
        <begin position="14"/>
        <end position="38"/>
    </location>
</feature>
<keyword evidence="4" id="KW-1185">Reference proteome</keyword>
<name>A0ABX9QT36_9BACT</name>
<dbReference type="NCBIfam" id="TIGR02937">
    <property type="entry name" value="sigma70-ECF"/>
    <property type="match status" value="1"/>
</dbReference>